<evidence type="ECO:0000256" key="1">
    <source>
        <dbReference type="SAM" id="MobiDB-lite"/>
    </source>
</evidence>
<dbReference type="Proteomes" id="UP000011058">
    <property type="component" value="Chromosome"/>
</dbReference>
<evidence type="ECO:0000313" key="3">
    <source>
        <dbReference type="Proteomes" id="UP000011058"/>
    </source>
</evidence>
<feature type="compositionally biased region" description="Basic and acidic residues" evidence="1">
    <location>
        <begin position="333"/>
        <end position="346"/>
    </location>
</feature>
<proteinExistence type="predicted"/>
<dbReference type="eggNOG" id="ENOG5032XSI">
    <property type="taxonomic scope" value="Bacteria"/>
</dbReference>
<feature type="compositionally biased region" description="Pro residues" evidence="1">
    <location>
        <begin position="1"/>
        <end position="11"/>
    </location>
</feature>
<sequence length="359" mass="39904">MNTQPKPPARPLTPARAAQLKAATGAVPKTNAVSKSTQPCAKPAKSDWSCLRYGKLRGPAYNNKTNKQPISGYRRWHSLIDSQQITEGDAKTMLLMSPNEGDFNAVQAYDNQALTMGAMQKTIAPDGKGELTDQMVAFKARKPDKYKTVFQDQGWDTEEVEVTKTVGKGKKKKTITTTETRAKYTYTNSKGEQVTIGGDKLYAFIKSYCDPNTDAETKAEVEKALDAMRKAGEDDEFKDQQIIDFKKRIDKATGTKPKGYDYPIADYMTSDKGRALALDQSVNRPAYLSTDYGSALDTFYKNNPKVSKNPADWGENRETYQDEINSIYGPARRGTDMKGRYERIRDAPNPVVPADTPPS</sequence>
<dbReference type="HOGENOM" id="CLU_811028_0_0_10"/>
<dbReference type="RefSeq" id="WP_015334311.1">
    <property type="nucleotide sequence ID" value="NC_020054.1"/>
</dbReference>
<dbReference type="EMBL" id="HE796683">
    <property type="protein sequence ID" value="CCH03212.1"/>
    <property type="molecule type" value="Genomic_DNA"/>
</dbReference>
<feature type="region of interest" description="Disordered" evidence="1">
    <location>
        <begin position="329"/>
        <end position="359"/>
    </location>
</feature>
<dbReference type="KEGG" id="fae:FAES_5213"/>
<dbReference type="AlphaFoldDB" id="I0KGF9"/>
<keyword evidence="3" id="KW-1185">Reference proteome</keyword>
<dbReference type="OrthoDB" id="1242806at2"/>
<organism evidence="2 3">
    <name type="scientific">Fibrella aestuarina BUZ 2</name>
    <dbReference type="NCBI Taxonomy" id="1166018"/>
    <lineage>
        <taxon>Bacteria</taxon>
        <taxon>Pseudomonadati</taxon>
        <taxon>Bacteroidota</taxon>
        <taxon>Cytophagia</taxon>
        <taxon>Cytophagales</taxon>
        <taxon>Spirosomataceae</taxon>
        <taxon>Fibrella</taxon>
    </lineage>
</organism>
<protein>
    <submittedName>
        <fullName evidence="2">EF hand domain protein</fullName>
    </submittedName>
</protein>
<feature type="region of interest" description="Disordered" evidence="1">
    <location>
        <begin position="1"/>
        <end position="45"/>
    </location>
</feature>
<evidence type="ECO:0000313" key="2">
    <source>
        <dbReference type="EMBL" id="CCH03212.1"/>
    </source>
</evidence>
<reference evidence="2 3" key="1">
    <citation type="journal article" date="2012" name="J. Bacteriol.">
        <title>Genome Sequence of Fibrella aestuarina BUZ 2T, a Filamentous Marine Bacterium.</title>
        <authorList>
            <person name="Filippini M."/>
            <person name="Qi W."/>
            <person name="Blom J."/>
            <person name="Goesmann A."/>
            <person name="Smits T.H."/>
            <person name="Bagheri H.C."/>
        </authorList>
    </citation>
    <scope>NUCLEOTIDE SEQUENCE [LARGE SCALE GENOMIC DNA]</scope>
    <source>
        <strain evidence="3">BUZ 2T</strain>
    </source>
</reference>
<dbReference type="STRING" id="1166018.FAES_5213"/>
<gene>
    <name evidence="2" type="ORF">FAES_5213</name>
</gene>
<name>I0KGF9_9BACT</name>
<accession>I0KGF9</accession>